<dbReference type="EMBL" id="RXLP01000015">
    <property type="protein sequence ID" value="TCD54479.1"/>
    <property type="molecule type" value="Genomic_DNA"/>
</dbReference>
<gene>
    <name evidence="1" type="ORF">EJ419_03110</name>
</gene>
<organism evidence="1 2">
    <name type="scientific">Alloscardovia theropitheci</name>
    <dbReference type="NCBI Taxonomy" id="2496842"/>
    <lineage>
        <taxon>Bacteria</taxon>
        <taxon>Bacillati</taxon>
        <taxon>Actinomycetota</taxon>
        <taxon>Actinomycetes</taxon>
        <taxon>Bifidobacteriales</taxon>
        <taxon>Bifidobacteriaceae</taxon>
        <taxon>Alloscardovia</taxon>
    </lineage>
</organism>
<accession>A0A4V2MU03</accession>
<proteinExistence type="predicted"/>
<sequence length="185" mass="20665">MVPNSPTKLVIDRTVLRTTGHQTVQEFESTPFDFVSRCGNSLYGLVSSYSDNRNYFFQKIGTNDKLTTRFIHSLNVESHNDILIDAYSQSLNCSNDIITFITRESIRSDTDEEDGIKTVTTKLWKWDTQHDSLSGVSIMNGDGTSLSDGEGFILYDENSIDSNSIVFVNSYSGILSRVDMSSGKS</sequence>
<name>A0A4V2MU03_9BIFI</name>
<evidence type="ECO:0000313" key="2">
    <source>
        <dbReference type="Proteomes" id="UP000291289"/>
    </source>
</evidence>
<dbReference type="RefSeq" id="WP_131283513.1">
    <property type="nucleotide sequence ID" value="NZ_RXLP01000015.1"/>
</dbReference>
<protein>
    <submittedName>
        <fullName evidence="1">Uncharacterized protein</fullName>
    </submittedName>
</protein>
<comment type="caution">
    <text evidence="1">The sequence shown here is derived from an EMBL/GenBank/DDBJ whole genome shotgun (WGS) entry which is preliminary data.</text>
</comment>
<dbReference type="Proteomes" id="UP000291289">
    <property type="component" value="Unassembled WGS sequence"/>
</dbReference>
<dbReference type="AlphaFoldDB" id="A0A4V2MU03"/>
<keyword evidence="2" id="KW-1185">Reference proteome</keyword>
<reference evidence="1 2" key="1">
    <citation type="submission" date="2018-12" db="EMBL/GenBank/DDBJ databases">
        <title>Alloscrdovia theropitheci sp. nov: a novel taxon from the feces of the bleeding-herat monkey (Theropithecus geleda).</title>
        <authorList>
            <person name="Modesto M."/>
        </authorList>
    </citation>
    <scope>NUCLEOTIDE SEQUENCE [LARGE SCALE GENOMIC DNA]</scope>
    <source>
        <strain evidence="1 2">GLDI4/2</strain>
    </source>
</reference>
<evidence type="ECO:0000313" key="1">
    <source>
        <dbReference type="EMBL" id="TCD54479.1"/>
    </source>
</evidence>